<dbReference type="InterPro" id="IPR000086">
    <property type="entry name" value="NUDIX_hydrolase_dom"/>
</dbReference>
<comment type="cofactor">
    <cofactor evidence="1">
        <name>Mg(2+)</name>
        <dbReference type="ChEBI" id="CHEBI:18420"/>
    </cofactor>
</comment>
<evidence type="ECO:0000313" key="6">
    <source>
        <dbReference type="EMBL" id="RKF22822.1"/>
    </source>
</evidence>
<dbReference type="PANTHER" id="PTHR43046:SF14">
    <property type="entry name" value="MUTT_NUDIX FAMILY PROTEIN"/>
    <property type="match status" value="1"/>
</dbReference>
<comment type="caution">
    <text evidence="6">The sequence shown here is derived from an EMBL/GenBank/DDBJ whole genome shotgun (WGS) entry which is preliminary data.</text>
</comment>
<evidence type="ECO:0000313" key="7">
    <source>
        <dbReference type="Proteomes" id="UP000285744"/>
    </source>
</evidence>
<evidence type="ECO:0000259" key="5">
    <source>
        <dbReference type="PROSITE" id="PS51462"/>
    </source>
</evidence>
<dbReference type="AlphaFoldDB" id="A0A420EQ66"/>
<dbReference type="PROSITE" id="PS51462">
    <property type="entry name" value="NUDIX"/>
    <property type="match status" value="1"/>
</dbReference>
<name>A0A420EQ66_9ACTN</name>
<dbReference type="PANTHER" id="PTHR43046">
    <property type="entry name" value="GDP-MANNOSE MANNOSYL HYDROLASE"/>
    <property type="match status" value="1"/>
</dbReference>
<dbReference type="OrthoDB" id="4458448at2"/>
<comment type="similarity">
    <text evidence="2 4">Belongs to the Nudix hydrolase family.</text>
</comment>
<accession>A0A420EQ66</accession>
<dbReference type="Pfam" id="PF00293">
    <property type="entry name" value="NUDIX"/>
    <property type="match status" value="1"/>
</dbReference>
<dbReference type="PROSITE" id="PS00893">
    <property type="entry name" value="NUDIX_BOX"/>
    <property type="match status" value="1"/>
</dbReference>
<evidence type="ECO:0000256" key="2">
    <source>
        <dbReference type="ARBA" id="ARBA00005582"/>
    </source>
</evidence>
<dbReference type="GO" id="GO:0016787">
    <property type="term" value="F:hydrolase activity"/>
    <property type="evidence" value="ECO:0007669"/>
    <property type="project" value="UniProtKB-KW"/>
</dbReference>
<dbReference type="Proteomes" id="UP000285744">
    <property type="component" value="Unassembled WGS sequence"/>
</dbReference>
<dbReference type="Gene3D" id="3.90.79.10">
    <property type="entry name" value="Nucleoside Triphosphate Pyrophosphohydrolase"/>
    <property type="match status" value="1"/>
</dbReference>
<proteinExistence type="inferred from homology"/>
<dbReference type="EMBL" id="RAQQ01000049">
    <property type="protein sequence ID" value="RKF22822.1"/>
    <property type="molecule type" value="Genomic_DNA"/>
</dbReference>
<protein>
    <submittedName>
        <fullName evidence="6">NUDIX domain-containing protein</fullName>
    </submittedName>
</protein>
<sequence>MVAFQWADDGAGVVDAPLPLSLVAWWHGERLLLVFNRYRQQWELPGGMIDPGETPRQAAVRELREETGYELEQLTFAGYALFALGAEQRPEYAAVFTTNAMPRGDGFTPTEEIGGMCWWDGMRPLAGRVQTLDVLIGRLARAGADG</sequence>
<evidence type="ECO:0000256" key="3">
    <source>
        <dbReference type="ARBA" id="ARBA00022801"/>
    </source>
</evidence>
<dbReference type="InterPro" id="IPR020476">
    <property type="entry name" value="Nudix_hydrolase"/>
</dbReference>
<evidence type="ECO:0000256" key="1">
    <source>
        <dbReference type="ARBA" id="ARBA00001946"/>
    </source>
</evidence>
<gene>
    <name evidence="6" type="ORF">D7I43_31290</name>
</gene>
<reference evidence="6 7" key="1">
    <citation type="journal article" date="2018" name="Int. J. Syst. Evol. Microbiol.">
        <title>Micromonospora globbae sp. nov., an endophytic actinomycete isolated from roots of Globba winitii C. H. Wright.</title>
        <authorList>
            <person name="Kuncharoen N."/>
            <person name="Pittayakhajonwut P."/>
            <person name="Tanasupawat S."/>
        </authorList>
    </citation>
    <scope>NUCLEOTIDE SEQUENCE [LARGE SCALE GENOMIC DNA]</scope>
    <source>
        <strain evidence="6 7">WPS1-2</strain>
    </source>
</reference>
<feature type="domain" description="Nudix hydrolase" evidence="5">
    <location>
        <begin position="5"/>
        <end position="142"/>
    </location>
</feature>
<keyword evidence="3 4" id="KW-0378">Hydrolase</keyword>
<dbReference type="SUPFAM" id="SSF55811">
    <property type="entry name" value="Nudix"/>
    <property type="match status" value="1"/>
</dbReference>
<organism evidence="6 7">
    <name type="scientific">Micromonospora globbae</name>
    <dbReference type="NCBI Taxonomy" id="1894969"/>
    <lineage>
        <taxon>Bacteria</taxon>
        <taxon>Bacillati</taxon>
        <taxon>Actinomycetota</taxon>
        <taxon>Actinomycetes</taxon>
        <taxon>Micromonosporales</taxon>
        <taxon>Micromonosporaceae</taxon>
        <taxon>Micromonospora</taxon>
    </lineage>
</organism>
<dbReference type="InterPro" id="IPR020084">
    <property type="entry name" value="NUDIX_hydrolase_CS"/>
</dbReference>
<dbReference type="InterPro" id="IPR015797">
    <property type="entry name" value="NUDIX_hydrolase-like_dom_sf"/>
</dbReference>
<dbReference type="PRINTS" id="PR00502">
    <property type="entry name" value="NUDIXFAMILY"/>
</dbReference>
<evidence type="ECO:0000256" key="4">
    <source>
        <dbReference type="RuleBase" id="RU003476"/>
    </source>
</evidence>
<dbReference type="CDD" id="cd02883">
    <property type="entry name" value="NUDIX_Hydrolase"/>
    <property type="match status" value="1"/>
</dbReference>